<dbReference type="CDD" id="cd00827">
    <property type="entry name" value="init_cond_enzymes"/>
    <property type="match status" value="1"/>
</dbReference>
<evidence type="ECO:0000256" key="3">
    <source>
        <dbReference type="PIRSR" id="PIRSR610122-1"/>
    </source>
</evidence>
<sequence length="458" mass="50145">MSIRPENIGIKAIEIYFPNQCVEQSELEKFDGVSTGKYTIGLGQTKMAFCDDREDIYSMALTVTQSLLEKYNIDPNSIGRLEVGTETILDKSKSVKSVLMRLFGNNTNIEGVDTVNACYGGTNALFNAVNWVESSGWDGRDAIVVAGDIALYAKGAARPTGGAGAVAMLIGPNAPLVLEPGKRGSYMAHAYDFYKPDLTSEYPVVDGHFSIRCYTEAVDACYKAYNKRVATLAASKAANGTNGINGSSAEGLDRFDYMVFHAPTCKLVSKSYARLLYNDYVASPSSEQFSTVPEELRDIDYEASLADRNIEKTFIALSKKRFQERVQPGIEVPTNCGNMYTASVYSGLCSLLKNVDSDNLQGKKIGLFSYGSGLASSLFSMTVKGSTKELTEKLNLTERLAARRVVAPEVYDAMCELRHKAHGKKDYTPEGPTDTIASGAYYLTSIDGMFRREYARKE</sequence>
<evidence type="ECO:0000256" key="2">
    <source>
        <dbReference type="ARBA" id="ARBA00022679"/>
    </source>
</evidence>
<name>A0A5J5FAL2_9PEZI</name>
<proteinExistence type="inferred from homology"/>
<evidence type="ECO:0000313" key="9">
    <source>
        <dbReference type="Proteomes" id="UP000326924"/>
    </source>
</evidence>
<dbReference type="GO" id="GO:0006084">
    <property type="term" value="P:acetyl-CoA metabolic process"/>
    <property type="evidence" value="ECO:0007669"/>
    <property type="project" value="InterPro"/>
</dbReference>
<dbReference type="EC" id="2.3.3.10" evidence="5"/>
<evidence type="ECO:0000259" key="7">
    <source>
        <dbReference type="Pfam" id="PF08540"/>
    </source>
</evidence>
<dbReference type="AlphaFoldDB" id="A0A5J5FAL2"/>
<dbReference type="InterPro" id="IPR013528">
    <property type="entry name" value="HMG_CoA_synth_N"/>
</dbReference>
<evidence type="ECO:0000313" key="8">
    <source>
        <dbReference type="EMBL" id="KAA8914321.1"/>
    </source>
</evidence>
<keyword evidence="2 5" id="KW-0808">Transferase</keyword>
<dbReference type="Pfam" id="PF01154">
    <property type="entry name" value="HMG_CoA_synt_N"/>
    <property type="match status" value="1"/>
</dbReference>
<feature type="domain" description="Hydroxymethylglutaryl-coenzyme A synthase C-terminal" evidence="7">
    <location>
        <begin position="176"/>
        <end position="457"/>
    </location>
</feature>
<feature type="binding site" evidence="4">
    <location>
        <position position="270"/>
    </location>
    <ligand>
        <name>CoA</name>
        <dbReference type="ChEBI" id="CHEBI:57287"/>
    </ligand>
</feature>
<dbReference type="InterPro" id="IPR016039">
    <property type="entry name" value="Thiolase-like"/>
</dbReference>
<dbReference type="InterPro" id="IPR000590">
    <property type="entry name" value="HMG_CoA_synt_AS"/>
</dbReference>
<accession>A0A5J5FAL2</accession>
<evidence type="ECO:0000256" key="4">
    <source>
        <dbReference type="PIRSR" id="PIRSR610122-2"/>
    </source>
</evidence>
<dbReference type="Pfam" id="PF08540">
    <property type="entry name" value="HMG_CoA_synt_C"/>
    <property type="match status" value="1"/>
</dbReference>
<dbReference type="PANTHER" id="PTHR43323:SF2">
    <property type="entry name" value="HYDROXYMETHYLGLUTARYL-COA SYNTHASE"/>
    <property type="match status" value="1"/>
</dbReference>
<dbReference type="PROSITE" id="PS01226">
    <property type="entry name" value="HMG_COA_SYNTHASE"/>
    <property type="match status" value="1"/>
</dbReference>
<dbReference type="Gene3D" id="3.40.47.10">
    <property type="match status" value="1"/>
</dbReference>
<comment type="catalytic activity">
    <reaction evidence="5">
        <text>acetoacetyl-CoA + acetyl-CoA + H2O = (3S)-3-hydroxy-3-methylglutaryl-CoA + CoA + H(+)</text>
        <dbReference type="Rhea" id="RHEA:10188"/>
        <dbReference type="ChEBI" id="CHEBI:15377"/>
        <dbReference type="ChEBI" id="CHEBI:15378"/>
        <dbReference type="ChEBI" id="CHEBI:43074"/>
        <dbReference type="ChEBI" id="CHEBI:57286"/>
        <dbReference type="ChEBI" id="CHEBI:57287"/>
        <dbReference type="ChEBI" id="CHEBI:57288"/>
        <dbReference type="EC" id="2.3.3.10"/>
    </reaction>
</comment>
<protein>
    <recommendedName>
        <fullName evidence="5">Hydroxymethylglutaryl-CoA synthase</fullName>
        <shortName evidence="5">HMG-CoA synthase</shortName>
        <ecNumber evidence="5">2.3.3.10</ecNumber>
    </recommendedName>
    <alternativeName>
        <fullName evidence="5">3-hydroxy-3-methylglutaryl coenzyme A synthase</fullName>
    </alternativeName>
</protein>
<feature type="active site" description="Proton donor/acceptor" evidence="3">
    <location>
        <position position="261"/>
    </location>
</feature>
<dbReference type="GO" id="GO:0010142">
    <property type="term" value="P:farnesyl diphosphate biosynthetic process, mevalonate pathway"/>
    <property type="evidence" value="ECO:0007669"/>
    <property type="project" value="InterPro"/>
</dbReference>
<feature type="active site" description="Proton donor/acceptor" evidence="3">
    <location>
        <position position="86"/>
    </location>
</feature>
<feature type="active site" description="Acyl-thioester intermediate" evidence="3">
    <location>
        <position position="118"/>
    </location>
</feature>
<organism evidence="8 9">
    <name type="scientific">Sphaerosporella brunnea</name>
    <dbReference type="NCBI Taxonomy" id="1250544"/>
    <lineage>
        <taxon>Eukaryota</taxon>
        <taxon>Fungi</taxon>
        <taxon>Dikarya</taxon>
        <taxon>Ascomycota</taxon>
        <taxon>Pezizomycotina</taxon>
        <taxon>Pezizomycetes</taxon>
        <taxon>Pezizales</taxon>
        <taxon>Pyronemataceae</taxon>
        <taxon>Sphaerosporella</taxon>
    </lineage>
</organism>
<gene>
    <name evidence="8" type="ORF">FN846DRAFT_678483</name>
</gene>
<dbReference type="FunFam" id="3.40.47.10:FF:000008">
    <property type="entry name" value="3-hydroxy-3-methylglutaryl coenzyme A synthase"/>
    <property type="match status" value="1"/>
</dbReference>
<comment type="function">
    <text evidence="5">Catalyzes the condensation of acetyl-CoA with acetoacetyl-CoA to form HMG-CoA.</text>
</comment>
<dbReference type="GO" id="GO:0006696">
    <property type="term" value="P:ergosterol biosynthetic process"/>
    <property type="evidence" value="ECO:0007669"/>
    <property type="project" value="TreeGrafter"/>
</dbReference>
<dbReference type="EMBL" id="VXIS01000007">
    <property type="protein sequence ID" value="KAA8914321.1"/>
    <property type="molecule type" value="Genomic_DNA"/>
</dbReference>
<dbReference type="InterPro" id="IPR013746">
    <property type="entry name" value="HMG_CoA_synt_C_dom"/>
</dbReference>
<dbReference type="SUPFAM" id="SSF53901">
    <property type="entry name" value="Thiolase-like"/>
    <property type="match status" value="2"/>
</dbReference>
<comment type="similarity">
    <text evidence="1 5">Belongs to the thiolase-like superfamily. HMG-CoA synthase family.</text>
</comment>
<reference evidence="8 9" key="1">
    <citation type="submission" date="2019-09" db="EMBL/GenBank/DDBJ databases">
        <title>Draft genome of the ectomycorrhizal ascomycete Sphaerosporella brunnea.</title>
        <authorList>
            <consortium name="DOE Joint Genome Institute"/>
            <person name="Benucci G.M."/>
            <person name="Marozzi G."/>
            <person name="Antonielli L."/>
            <person name="Sanchez S."/>
            <person name="Marco P."/>
            <person name="Wang X."/>
            <person name="Falini L.B."/>
            <person name="Barry K."/>
            <person name="Haridas S."/>
            <person name="Lipzen A."/>
            <person name="Labutti K."/>
            <person name="Grigoriev I.V."/>
            <person name="Murat C."/>
            <person name="Martin F."/>
            <person name="Albertini E."/>
            <person name="Donnini D."/>
            <person name="Bonito G."/>
        </authorList>
    </citation>
    <scope>NUCLEOTIDE SEQUENCE [LARGE SCALE GENOMIC DNA]</scope>
    <source>
        <strain evidence="8 9">Sb_GMNB300</strain>
    </source>
</reference>
<evidence type="ECO:0000259" key="6">
    <source>
        <dbReference type="Pfam" id="PF01154"/>
    </source>
</evidence>
<feature type="binding site" evidence="4">
    <location>
        <position position="210"/>
    </location>
    <ligand>
        <name>CoA</name>
        <dbReference type="ChEBI" id="CHEBI:57287"/>
    </ligand>
</feature>
<feature type="binding site" evidence="4">
    <location>
        <position position="266"/>
    </location>
    <ligand>
        <name>CoA</name>
        <dbReference type="ChEBI" id="CHEBI:57287"/>
    </ligand>
</feature>
<dbReference type="GO" id="GO:0004421">
    <property type="term" value="F:hydroxymethylglutaryl-CoA synthase activity"/>
    <property type="evidence" value="ECO:0007669"/>
    <property type="project" value="UniProtKB-EC"/>
</dbReference>
<evidence type="ECO:0000256" key="5">
    <source>
        <dbReference type="RuleBase" id="RU364071"/>
    </source>
</evidence>
<dbReference type="FunCoup" id="A0A5J5FAL2">
    <property type="interactions" value="705"/>
</dbReference>
<dbReference type="Proteomes" id="UP000326924">
    <property type="component" value="Unassembled WGS sequence"/>
</dbReference>
<dbReference type="InterPro" id="IPR010122">
    <property type="entry name" value="HMG_CoA_synthase_euk"/>
</dbReference>
<dbReference type="NCBIfam" id="TIGR01833">
    <property type="entry name" value="HMG-CoA-S_euk"/>
    <property type="match status" value="1"/>
</dbReference>
<feature type="domain" description="Hydroxymethylglutaryl-coenzyme A synthase N-terminal" evidence="6">
    <location>
        <begin position="4"/>
        <end position="175"/>
    </location>
</feature>
<evidence type="ECO:0000256" key="1">
    <source>
        <dbReference type="ARBA" id="ARBA00007061"/>
    </source>
</evidence>
<dbReference type="OrthoDB" id="1269963at2759"/>
<dbReference type="PANTHER" id="PTHR43323">
    <property type="entry name" value="3-HYDROXY-3-METHYLGLUTARYL COENZYME A SYNTHASE"/>
    <property type="match status" value="1"/>
</dbReference>
<dbReference type="InParanoid" id="A0A5J5FAL2"/>
<comment type="caution">
    <text evidence="8">The sequence shown here is derived from an EMBL/GenBank/DDBJ whole genome shotgun (WGS) entry which is preliminary data.</text>
</comment>
<keyword evidence="9" id="KW-1185">Reference proteome</keyword>